<dbReference type="GO" id="GO:0006790">
    <property type="term" value="P:sulfur compound metabolic process"/>
    <property type="evidence" value="ECO:0007669"/>
    <property type="project" value="TreeGrafter"/>
</dbReference>
<dbReference type="Pfam" id="PF02668">
    <property type="entry name" value="TauD"/>
    <property type="match status" value="1"/>
</dbReference>
<evidence type="ECO:0000256" key="1">
    <source>
        <dbReference type="ARBA" id="ARBA00005896"/>
    </source>
</evidence>
<keyword evidence="5" id="KW-0408">Iron</keyword>
<dbReference type="InterPro" id="IPR003819">
    <property type="entry name" value="TauD/TfdA-like"/>
</dbReference>
<evidence type="ECO:0000256" key="5">
    <source>
        <dbReference type="ARBA" id="ARBA00023004"/>
    </source>
</evidence>
<keyword evidence="4" id="KW-0560">Oxidoreductase</keyword>
<evidence type="ECO:0000313" key="8">
    <source>
        <dbReference type="Proteomes" id="UP000197153"/>
    </source>
</evidence>
<dbReference type="SUPFAM" id="SSF51197">
    <property type="entry name" value="Clavaminate synthase-like"/>
    <property type="match status" value="1"/>
</dbReference>
<dbReference type="KEGG" id="nao:Y958_23500"/>
<dbReference type="InterPro" id="IPR042098">
    <property type="entry name" value="TauD-like_sf"/>
</dbReference>
<reference evidence="7 8" key="1">
    <citation type="submission" date="2017-06" db="EMBL/GenBank/DDBJ databases">
        <title>Complete genome sequence of Nitrospirillum amazonense strain CBAmC, an endophytic nitrogen-fixing and plant growth-promoting bacterium, isolated from sugarcane.</title>
        <authorList>
            <person name="Schwab S."/>
            <person name="dos Santos Teixeira K.R."/>
            <person name="Simoes Araujo J.L."/>
            <person name="Soares Vidal M."/>
            <person name="Borges de Freitas H.R."/>
            <person name="Rivello Crivelaro A.L."/>
            <person name="Bueno de Camargo Nunes A."/>
            <person name="dos Santos C.M."/>
            <person name="Palmeira da Silva Rosa D."/>
            <person name="da Silva Padilha D."/>
            <person name="da Silva E."/>
            <person name="Araujo Terra L."/>
            <person name="Soares Mendes V."/>
            <person name="Farinelli L."/>
            <person name="Magalhaes Cruz L."/>
            <person name="Baldani J.I."/>
        </authorList>
    </citation>
    <scope>NUCLEOTIDE SEQUENCE [LARGE SCALE GENOMIC DNA]</scope>
    <source>
        <strain evidence="7 8">CBAmC</strain>
    </source>
</reference>
<proteinExistence type="inferred from homology"/>
<dbReference type="GO" id="GO:0005737">
    <property type="term" value="C:cytoplasm"/>
    <property type="evidence" value="ECO:0007669"/>
    <property type="project" value="TreeGrafter"/>
</dbReference>
<dbReference type="AlphaFoldDB" id="A0A248JZL8"/>
<dbReference type="GO" id="GO:0000908">
    <property type="term" value="F:taurine dioxygenase activity"/>
    <property type="evidence" value="ECO:0007669"/>
    <property type="project" value="TreeGrafter"/>
</dbReference>
<evidence type="ECO:0000256" key="4">
    <source>
        <dbReference type="ARBA" id="ARBA00023002"/>
    </source>
</evidence>
<evidence type="ECO:0000313" key="7">
    <source>
        <dbReference type="EMBL" id="ASG23921.1"/>
    </source>
</evidence>
<feature type="domain" description="TauD/TfdA-like" evidence="6">
    <location>
        <begin position="13"/>
        <end position="268"/>
    </location>
</feature>
<dbReference type="PANTHER" id="PTHR30468:SF1">
    <property type="entry name" value="ALPHA-KETOGLUTARATE-DEPENDENT SULFONATE DIOXYGENASE"/>
    <property type="match status" value="1"/>
</dbReference>
<evidence type="ECO:0000256" key="3">
    <source>
        <dbReference type="ARBA" id="ARBA00022964"/>
    </source>
</evidence>
<accession>A0A248JZL8</accession>
<organism evidence="7 8">
    <name type="scientific">Nitrospirillum viridazoti CBAmc</name>
    <dbReference type="NCBI Taxonomy" id="1441467"/>
    <lineage>
        <taxon>Bacteria</taxon>
        <taxon>Pseudomonadati</taxon>
        <taxon>Pseudomonadota</taxon>
        <taxon>Alphaproteobacteria</taxon>
        <taxon>Rhodospirillales</taxon>
        <taxon>Azospirillaceae</taxon>
        <taxon>Nitrospirillum</taxon>
        <taxon>Nitrospirillum viridazoti</taxon>
    </lineage>
</organism>
<evidence type="ECO:0000256" key="2">
    <source>
        <dbReference type="ARBA" id="ARBA00022723"/>
    </source>
</evidence>
<gene>
    <name evidence="7" type="ORF">Y958_23500</name>
</gene>
<sequence length="276" mass="30997">MDNGIREYQSFRVKPSAVALGAELLGIDLSQPLTDLQVAEVKDAFARYQVIFFRDQQALTHEAHKAFGRHFGHLAIHSAVAGIDGHPEIVAIHADANSKYVAGENWHSDLSCDAEPPLGSILYIHTLPPVGGDTCFSSMYAAYDALSDRMKAYLDGLTAVHDANPVYHALFKDYDKRYPCNSHPVVRTHPVTGRKCLFVNSSYTTRIESVPEEESKAVLGLLFDHVKNPNFQIRFRWEPHSVAFWDNRAVQHLAVWDYFPNVRSGFRVTVAGDRPY</sequence>
<name>A0A248JZL8_9PROT</name>
<keyword evidence="2" id="KW-0479">Metal-binding</keyword>
<keyword evidence="8" id="KW-1185">Reference proteome</keyword>
<evidence type="ECO:0000259" key="6">
    <source>
        <dbReference type="Pfam" id="PF02668"/>
    </source>
</evidence>
<protein>
    <submittedName>
        <fullName evidence="7">Taurine dioxygenase</fullName>
    </submittedName>
</protein>
<dbReference type="Gene3D" id="3.60.130.10">
    <property type="entry name" value="Clavaminate synthase-like"/>
    <property type="match status" value="1"/>
</dbReference>
<dbReference type="Proteomes" id="UP000197153">
    <property type="component" value="Chromosome 3"/>
</dbReference>
<dbReference type="GO" id="GO:0046872">
    <property type="term" value="F:metal ion binding"/>
    <property type="evidence" value="ECO:0007669"/>
    <property type="project" value="UniProtKB-KW"/>
</dbReference>
<dbReference type="RefSeq" id="WP_088874384.1">
    <property type="nucleotide sequence ID" value="NZ_CP022112.1"/>
</dbReference>
<dbReference type="InterPro" id="IPR051323">
    <property type="entry name" value="AtsK-like"/>
</dbReference>
<dbReference type="EMBL" id="CP022112">
    <property type="protein sequence ID" value="ASG23921.1"/>
    <property type="molecule type" value="Genomic_DNA"/>
</dbReference>
<keyword evidence="3 7" id="KW-0223">Dioxygenase</keyword>
<dbReference type="PANTHER" id="PTHR30468">
    <property type="entry name" value="ALPHA-KETOGLUTARATE-DEPENDENT SULFONATE DIOXYGENASE"/>
    <property type="match status" value="1"/>
</dbReference>
<comment type="similarity">
    <text evidence="1">Belongs to the TfdA dioxygenase family.</text>
</comment>